<dbReference type="PANTHER" id="PTHR11699">
    <property type="entry name" value="ALDEHYDE DEHYDROGENASE-RELATED"/>
    <property type="match status" value="1"/>
</dbReference>
<keyword evidence="2 4" id="KW-0560">Oxidoreductase</keyword>
<dbReference type="Pfam" id="PF00171">
    <property type="entry name" value="Aldedh"/>
    <property type="match status" value="1"/>
</dbReference>
<reference evidence="6" key="1">
    <citation type="journal article" date="2014" name="Int. J. Syst. Evol. Microbiol.">
        <title>Complete genome sequence of Corynebacterium casei LMG S-19264T (=DSM 44701T), isolated from a smear-ripened cheese.</title>
        <authorList>
            <consortium name="US DOE Joint Genome Institute (JGI-PGF)"/>
            <person name="Walter F."/>
            <person name="Albersmeier A."/>
            <person name="Kalinowski J."/>
            <person name="Ruckert C."/>
        </authorList>
    </citation>
    <scope>NUCLEOTIDE SEQUENCE</scope>
    <source>
        <strain evidence="6">VKM Ac-1069</strain>
    </source>
</reference>
<dbReference type="Proteomes" id="UP001143463">
    <property type="component" value="Unassembled WGS sequence"/>
</dbReference>
<evidence type="ECO:0000256" key="4">
    <source>
        <dbReference type="RuleBase" id="RU003345"/>
    </source>
</evidence>
<evidence type="ECO:0000313" key="7">
    <source>
        <dbReference type="Proteomes" id="UP001143463"/>
    </source>
</evidence>
<accession>A0A9W6LAJ9</accession>
<evidence type="ECO:0000313" key="6">
    <source>
        <dbReference type="EMBL" id="GLL14496.1"/>
    </source>
</evidence>
<dbReference type="Gene3D" id="3.40.605.10">
    <property type="entry name" value="Aldehyde Dehydrogenase, Chain A, domain 1"/>
    <property type="match status" value="1"/>
</dbReference>
<dbReference type="InterPro" id="IPR029510">
    <property type="entry name" value="Ald_DH_CS_GLU"/>
</dbReference>
<protein>
    <submittedName>
        <fullName evidence="6">Aldehyde dehydrogenase</fullName>
    </submittedName>
</protein>
<dbReference type="EMBL" id="BSFQ01000032">
    <property type="protein sequence ID" value="GLL14496.1"/>
    <property type="molecule type" value="Genomic_DNA"/>
</dbReference>
<sequence length="492" mass="52776">MRTEAENQKRVSELLAREWRMLVNGELVPAPEGRTLEVTSPFTEQVIASVPDATTDQVEEAVQHADAAFPEWRDRGPVARAELVRKLADVVEEHLDDLALLDAIDGGAQIRVMAGDVRAAATIARYFAGLALEIKGESVPATPTGVHFTSRMPWGVVAKIIPFNHPLLFAVRNIAAPLVAGNCVILKPSEITPLSALLLAELAKDVFPPGVFQIVLGNGPDVPRTLVRHPLINRIGFTGSEPTGQSILRDTADTGFKEVTVELGGKNALIAFPDADPAKVAAGAVKGMNFTWSGQSCGSTSRLLVHESIADQVLKEIGALLARHTIGSPLDPEMDQGPLVSKRQYEKVLDFIARATDDGAVVAAGGGRPAEYDTGYFIEPTILDNVDPASHVATEEIFGPVLSVIRWGDADDPVAIANSVRFGLTGSVYTNDLRVAHRTAQRLETGTVWINDAGPHYLGMPFGGFKSSGLGREESLDELLSYTQLKSIHVLT</sequence>
<comment type="similarity">
    <text evidence="1 4">Belongs to the aldehyde dehydrogenase family.</text>
</comment>
<dbReference type="InterPro" id="IPR016161">
    <property type="entry name" value="Ald_DH/histidinol_DH"/>
</dbReference>
<dbReference type="GO" id="GO:0016620">
    <property type="term" value="F:oxidoreductase activity, acting on the aldehyde or oxo group of donors, NAD or NADP as acceptor"/>
    <property type="evidence" value="ECO:0007669"/>
    <property type="project" value="InterPro"/>
</dbReference>
<dbReference type="PROSITE" id="PS00687">
    <property type="entry name" value="ALDEHYDE_DEHYDR_GLU"/>
    <property type="match status" value="1"/>
</dbReference>
<keyword evidence="7" id="KW-1185">Reference proteome</keyword>
<evidence type="ECO:0000256" key="3">
    <source>
        <dbReference type="PROSITE-ProRule" id="PRU10007"/>
    </source>
</evidence>
<name>A0A9W6LAJ9_9PSEU</name>
<reference evidence="6" key="2">
    <citation type="submission" date="2023-01" db="EMBL/GenBank/DDBJ databases">
        <authorList>
            <person name="Sun Q."/>
            <person name="Evtushenko L."/>
        </authorList>
    </citation>
    <scope>NUCLEOTIDE SEQUENCE</scope>
    <source>
        <strain evidence="6">VKM Ac-1069</strain>
    </source>
</reference>
<evidence type="ECO:0000256" key="2">
    <source>
        <dbReference type="ARBA" id="ARBA00023002"/>
    </source>
</evidence>
<evidence type="ECO:0000259" key="5">
    <source>
        <dbReference type="Pfam" id="PF00171"/>
    </source>
</evidence>
<dbReference type="FunFam" id="3.40.605.10:FF:000007">
    <property type="entry name" value="NAD/NADP-dependent betaine aldehyde dehydrogenase"/>
    <property type="match status" value="1"/>
</dbReference>
<dbReference type="AlphaFoldDB" id="A0A9W6LAJ9"/>
<gene>
    <name evidence="6" type="primary">dhaS_2</name>
    <name evidence="6" type="ORF">GCM10017577_56430</name>
</gene>
<evidence type="ECO:0000256" key="1">
    <source>
        <dbReference type="ARBA" id="ARBA00009986"/>
    </source>
</evidence>
<organism evidence="6 7">
    <name type="scientific">Pseudonocardia halophobica</name>
    <dbReference type="NCBI Taxonomy" id="29401"/>
    <lineage>
        <taxon>Bacteria</taxon>
        <taxon>Bacillati</taxon>
        <taxon>Actinomycetota</taxon>
        <taxon>Actinomycetes</taxon>
        <taxon>Pseudonocardiales</taxon>
        <taxon>Pseudonocardiaceae</taxon>
        <taxon>Pseudonocardia</taxon>
    </lineage>
</organism>
<proteinExistence type="inferred from homology"/>
<dbReference type="InterPro" id="IPR016162">
    <property type="entry name" value="Ald_DH_N"/>
</dbReference>
<feature type="active site" evidence="3">
    <location>
        <position position="262"/>
    </location>
</feature>
<dbReference type="Gene3D" id="3.40.309.10">
    <property type="entry name" value="Aldehyde Dehydrogenase, Chain A, domain 2"/>
    <property type="match status" value="1"/>
</dbReference>
<dbReference type="RefSeq" id="WP_037050599.1">
    <property type="nucleotide sequence ID" value="NZ_BAAAUZ010000032.1"/>
</dbReference>
<dbReference type="InterPro" id="IPR015590">
    <property type="entry name" value="Aldehyde_DH_dom"/>
</dbReference>
<comment type="caution">
    <text evidence="6">The sequence shown here is derived from an EMBL/GenBank/DDBJ whole genome shotgun (WGS) entry which is preliminary data.</text>
</comment>
<dbReference type="SUPFAM" id="SSF53720">
    <property type="entry name" value="ALDH-like"/>
    <property type="match status" value="1"/>
</dbReference>
<dbReference type="InterPro" id="IPR016163">
    <property type="entry name" value="Ald_DH_C"/>
</dbReference>
<feature type="domain" description="Aldehyde dehydrogenase" evidence="5">
    <location>
        <begin position="32"/>
        <end position="488"/>
    </location>
</feature>